<dbReference type="EMBL" id="BK003429">
    <property type="protein sequence ID" value="DAA03628.1"/>
    <property type="molecule type" value="Genomic_DNA"/>
</dbReference>
<feature type="compositionally biased region" description="Basic and acidic residues" evidence="1">
    <location>
        <begin position="32"/>
        <end position="42"/>
    </location>
</feature>
<name>Q6IHI7_DROME</name>
<organism evidence="2">
    <name type="scientific">Drosophila melanogaster</name>
    <name type="common">Fruit fly</name>
    <dbReference type="NCBI Taxonomy" id="7227"/>
    <lineage>
        <taxon>Eukaryota</taxon>
        <taxon>Metazoa</taxon>
        <taxon>Ecdysozoa</taxon>
        <taxon>Arthropoda</taxon>
        <taxon>Hexapoda</taxon>
        <taxon>Insecta</taxon>
        <taxon>Pterygota</taxon>
        <taxon>Neoptera</taxon>
        <taxon>Endopterygota</taxon>
        <taxon>Diptera</taxon>
        <taxon>Brachycera</taxon>
        <taxon>Muscomorpha</taxon>
        <taxon>Ephydroidea</taxon>
        <taxon>Drosophilidae</taxon>
        <taxon>Drosophila</taxon>
        <taxon>Sophophora</taxon>
    </lineage>
</organism>
<accession>Q6IHI7</accession>
<evidence type="ECO:0000256" key="1">
    <source>
        <dbReference type="SAM" id="MobiDB-lite"/>
    </source>
</evidence>
<proteinExistence type="predicted"/>
<dbReference type="AlphaFoldDB" id="Q6IHI7"/>
<evidence type="ECO:0000313" key="2">
    <source>
        <dbReference type="EMBL" id="DAA03628.1"/>
    </source>
</evidence>
<protein>
    <submittedName>
        <fullName evidence="2">HDC02527</fullName>
    </submittedName>
</protein>
<feature type="region of interest" description="Disordered" evidence="1">
    <location>
        <begin position="1"/>
        <end position="43"/>
    </location>
</feature>
<sequence length="140" mass="15431">MNANKQSSQDSQASGDPIIKASSRCHSQLRSSRSEGRAEKANKRTPRFLPSIFSYRLIAPRYSSYSSCQPAARISFLCPIVLRLLGLPVSVSVASCQPAWDSLSVTWLPAVQRSTKSNQSAAKQPTTHCQLNVESYSHFK</sequence>
<feature type="compositionally biased region" description="Polar residues" evidence="1">
    <location>
        <begin position="1"/>
        <end position="14"/>
    </location>
</feature>
<reference evidence="2" key="1">
    <citation type="journal article" date="2003" name="Genome Biol.">
        <title>An integrated gene annotation and transcriptional profiling approach towards the full gene content of the Drosophila genome.</title>
        <authorList>
            <person name="Hild M."/>
            <person name="Beckmann B."/>
            <person name="Haas S.A."/>
            <person name="Koch B."/>
            <person name="Solovyev V."/>
            <person name="Busold C."/>
            <person name="Fellenberg K."/>
            <person name="Boutros M."/>
            <person name="Vingron M."/>
            <person name="Sauer F."/>
            <person name="Hoheisel J.D."/>
            <person name="Paro R."/>
        </authorList>
    </citation>
    <scope>NUCLEOTIDE SEQUENCE</scope>
</reference>
<gene>
    <name evidence="2" type="ORF">HDC02527</name>
</gene>